<comment type="function">
    <text evidence="1">Responsible for the formation of the pyrimidine heterocycle in the thiamine biosynthesis pathway. Catalyzes the formation of hydroxymethylpyrimidine phosphate (HMP-P) from histidine and pyridoxal phosphate (PLP). The protein uses PLP and the active site histidine to form HMP-P, generating an inactive enzyme. The enzyme can only undergo a single turnover, which suggests it is a suicide enzyme.</text>
</comment>
<dbReference type="Proteomes" id="UP000216725">
    <property type="component" value="Unassembled WGS sequence"/>
</dbReference>
<protein>
    <recommendedName>
        <fullName evidence="10">Thiamine pyrimidine synthase</fullName>
    </recommendedName>
</protein>
<dbReference type="PANTHER" id="PTHR31528:SF1">
    <property type="entry name" value="4-AMINO-5-HYDROXYMETHYL-2-METHYLPYRIMIDINE PHOSPHATE SYNTHASE THI11-RELATED"/>
    <property type="match status" value="1"/>
</dbReference>
<dbReference type="EMBL" id="MWWR01000004">
    <property type="protein sequence ID" value="OZG52445.1"/>
    <property type="molecule type" value="Genomic_DNA"/>
</dbReference>
<evidence type="ECO:0000313" key="14">
    <source>
        <dbReference type="Proteomes" id="UP000216725"/>
    </source>
</evidence>
<keyword evidence="8" id="KW-0784">Thiamine biosynthesis</keyword>
<evidence type="ECO:0000256" key="7">
    <source>
        <dbReference type="ARBA" id="ARBA00022898"/>
    </source>
</evidence>
<accession>A0A261F036</accession>
<evidence type="ECO:0000259" key="12">
    <source>
        <dbReference type="Pfam" id="PF09084"/>
    </source>
</evidence>
<comment type="catalytic activity">
    <reaction evidence="11">
        <text>N(6)-(pyridoxal phosphate)-L-lysyl-[4-amino-5-hydroxymethyl-2-methylpyrimidine phosphate synthase] + L-histidyl-[4-amino-5-hydroxymethyl-2-methylpyrimidine phosphate synthase] + 2 Fe(3+) + 4 H2O = L-lysyl-[4-amino-5-hydroxymethyl-2-methylpyrimidine phosphate synthase] + (2S)-2-amino-5-hydroxy-4-oxopentanoyl-[4-amino-5-hydroxymethyl-2-methylpyrimidine phosphate synthase] + 4-amino-2-methyl-5-(phosphooxymethyl)pyrimidine + 3-oxopropanoate + 2 Fe(2+) + 2 H(+)</text>
        <dbReference type="Rhea" id="RHEA:65756"/>
        <dbReference type="Rhea" id="RHEA-COMP:16892"/>
        <dbReference type="Rhea" id="RHEA-COMP:16893"/>
        <dbReference type="Rhea" id="RHEA-COMP:16894"/>
        <dbReference type="Rhea" id="RHEA-COMP:16895"/>
        <dbReference type="ChEBI" id="CHEBI:15377"/>
        <dbReference type="ChEBI" id="CHEBI:15378"/>
        <dbReference type="ChEBI" id="CHEBI:29033"/>
        <dbReference type="ChEBI" id="CHEBI:29034"/>
        <dbReference type="ChEBI" id="CHEBI:29969"/>
        <dbReference type="ChEBI" id="CHEBI:29979"/>
        <dbReference type="ChEBI" id="CHEBI:33190"/>
        <dbReference type="ChEBI" id="CHEBI:58354"/>
        <dbReference type="ChEBI" id="CHEBI:143915"/>
        <dbReference type="ChEBI" id="CHEBI:157692"/>
    </reaction>
    <physiologicalReaction direction="left-to-right" evidence="11">
        <dbReference type="Rhea" id="RHEA:65757"/>
    </physiologicalReaction>
</comment>
<dbReference type="GO" id="GO:0009228">
    <property type="term" value="P:thiamine biosynthetic process"/>
    <property type="evidence" value="ECO:0007669"/>
    <property type="project" value="UniProtKB-KW"/>
</dbReference>
<comment type="subunit">
    <text evidence="4">Homodimer.</text>
</comment>
<evidence type="ECO:0000256" key="5">
    <source>
        <dbReference type="ARBA" id="ARBA00022679"/>
    </source>
</evidence>
<reference evidence="13 14" key="1">
    <citation type="journal article" date="2017" name="BMC Genomics">
        <title>Comparative genomic and phylogenomic analyses of the Bifidobacteriaceae family.</title>
        <authorList>
            <person name="Lugli G.A."/>
            <person name="Milani C."/>
            <person name="Turroni F."/>
            <person name="Duranti S."/>
            <person name="Mancabelli L."/>
            <person name="Mangifesta M."/>
            <person name="Ferrario C."/>
            <person name="Modesto M."/>
            <person name="Mattarelli P."/>
            <person name="Jiri K."/>
            <person name="van Sinderen D."/>
            <person name="Ventura M."/>
        </authorList>
    </citation>
    <scope>NUCLEOTIDE SEQUENCE [LARGE SCALE GENOMIC DNA]</scope>
    <source>
        <strain evidence="13 14">DSM 24742</strain>
    </source>
</reference>
<dbReference type="Gene3D" id="3.40.190.10">
    <property type="entry name" value="Periplasmic binding protein-like II"/>
    <property type="match status" value="2"/>
</dbReference>
<dbReference type="RefSeq" id="WP_420820536.1">
    <property type="nucleotide sequence ID" value="NZ_MWWR01000004.1"/>
</dbReference>
<name>A0A261F036_9BIFI</name>
<evidence type="ECO:0000256" key="4">
    <source>
        <dbReference type="ARBA" id="ARBA00011738"/>
    </source>
</evidence>
<keyword evidence="7" id="KW-0663">Pyridoxal phosphate</keyword>
<keyword evidence="9" id="KW-0408">Iron</keyword>
<dbReference type="GO" id="GO:0046872">
    <property type="term" value="F:metal ion binding"/>
    <property type="evidence" value="ECO:0007669"/>
    <property type="project" value="UniProtKB-KW"/>
</dbReference>
<dbReference type="Pfam" id="PF09084">
    <property type="entry name" value="NMT1"/>
    <property type="match status" value="1"/>
</dbReference>
<keyword evidence="6" id="KW-0479">Metal-binding</keyword>
<keyword evidence="5" id="KW-0808">Transferase</keyword>
<evidence type="ECO:0000313" key="13">
    <source>
        <dbReference type="EMBL" id="OZG52445.1"/>
    </source>
</evidence>
<dbReference type="AlphaFoldDB" id="A0A261F036"/>
<gene>
    <name evidence="13" type="ORF">PSRA_0634</name>
</gene>
<comment type="pathway">
    <text evidence="2">Cofactor biosynthesis; thiamine diphosphate biosynthesis.</text>
</comment>
<sequence>MPGFTLSARFAARFRSRIIASIAFLSALVFVMPLGGCSLPGGSQASSASSSSLKTVTFMLDWAPDTNHVGVYVAKHQGLYEAAGISVDVLATSQAGADQAVDAGSADFALSTLNNVAVADSKGAQNKMVLDVQQKPSAVWCALASNTSITRPRDLDGKIFASFGSSEDDAVIRRMIQTDGGTGTFDKVMVGTSTFETMTSGQADFGGFYDTWEGVESRLDGPALTCFWEHDYGVPGNGQQIGIITNQSLIDSDPDTVRAFVQATKQGYEWAYAHPDDAAQILVDEAADANIDINLAKASMKEIVDDQYWGDPDAMANGSFTLGSLDYEAGQEWLDFQNEAGAYEDADGNALTTAPQARDLANDTFLK</sequence>
<dbReference type="SUPFAM" id="SSF53850">
    <property type="entry name" value="Periplasmic binding protein-like II"/>
    <property type="match status" value="1"/>
</dbReference>
<organism evidence="13 14">
    <name type="scientific">Pseudoscardovia radai</name>
    <dbReference type="NCBI Taxonomy" id="987066"/>
    <lineage>
        <taxon>Bacteria</taxon>
        <taxon>Bacillati</taxon>
        <taxon>Actinomycetota</taxon>
        <taxon>Actinomycetes</taxon>
        <taxon>Bifidobacteriales</taxon>
        <taxon>Bifidobacteriaceae</taxon>
        <taxon>Pseudoscardovia</taxon>
    </lineage>
</organism>
<dbReference type="InterPro" id="IPR027939">
    <property type="entry name" value="NMT1/THI5"/>
</dbReference>
<evidence type="ECO:0000256" key="10">
    <source>
        <dbReference type="ARBA" id="ARBA00033171"/>
    </source>
</evidence>
<dbReference type="GO" id="GO:0016740">
    <property type="term" value="F:transferase activity"/>
    <property type="evidence" value="ECO:0007669"/>
    <property type="project" value="UniProtKB-KW"/>
</dbReference>
<feature type="domain" description="SsuA/THI5-like" evidence="12">
    <location>
        <begin position="66"/>
        <end position="278"/>
    </location>
</feature>
<proteinExistence type="inferred from homology"/>
<evidence type="ECO:0000256" key="2">
    <source>
        <dbReference type="ARBA" id="ARBA00004948"/>
    </source>
</evidence>
<evidence type="ECO:0000256" key="11">
    <source>
        <dbReference type="ARBA" id="ARBA00048179"/>
    </source>
</evidence>
<evidence type="ECO:0000256" key="6">
    <source>
        <dbReference type="ARBA" id="ARBA00022723"/>
    </source>
</evidence>
<evidence type="ECO:0000256" key="1">
    <source>
        <dbReference type="ARBA" id="ARBA00003469"/>
    </source>
</evidence>
<evidence type="ECO:0000256" key="8">
    <source>
        <dbReference type="ARBA" id="ARBA00022977"/>
    </source>
</evidence>
<evidence type="ECO:0000256" key="9">
    <source>
        <dbReference type="ARBA" id="ARBA00023004"/>
    </source>
</evidence>
<comment type="similarity">
    <text evidence="3">Belongs to the NMT1/THI5 family.</text>
</comment>
<dbReference type="PANTHER" id="PTHR31528">
    <property type="entry name" value="4-AMINO-5-HYDROXYMETHYL-2-METHYLPYRIMIDINE PHOSPHATE SYNTHASE THI11-RELATED"/>
    <property type="match status" value="1"/>
</dbReference>
<dbReference type="InterPro" id="IPR015168">
    <property type="entry name" value="SsuA/THI5"/>
</dbReference>
<comment type="caution">
    <text evidence="13">The sequence shown here is derived from an EMBL/GenBank/DDBJ whole genome shotgun (WGS) entry which is preliminary data.</text>
</comment>
<keyword evidence="14" id="KW-1185">Reference proteome</keyword>
<evidence type="ECO:0000256" key="3">
    <source>
        <dbReference type="ARBA" id="ARBA00009406"/>
    </source>
</evidence>